<accession>A0A915J652</accession>
<proteinExistence type="predicted"/>
<dbReference type="WBParaSite" id="nRc.2.0.1.t21615-RA">
    <property type="protein sequence ID" value="nRc.2.0.1.t21615-RA"/>
    <property type="gene ID" value="nRc.2.0.1.g21615"/>
</dbReference>
<keyword evidence="1" id="KW-1185">Reference proteome</keyword>
<protein>
    <submittedName>
        <fullName evidence="2">Uncharacterized protein</fullName>
    </submittedName>
</protein>
<sequence>MEHFVFIQPALAKSPNRMPNNPLTNSALALFLLPLSSLCLEENSYLGNHHAACLLSLLDIFLAKLMPKARMLVEISPDNLLANRHQKHIQWGNPILTIAFEARL</sequence>
<reference evidence="2" key="1">
    <citation type="submission" date="2022-11" db="UniProtKB">
        <authorList>
            <consortium name="WormBaseParasite"/>
        </authorList>
    </citation>
    <scope>IDENTIFICATION</scope>
</reference>
<name>A0A915J652_ROMCU</name>
<evidence type="ECO:0000313" key="2">
    <source>
        <dbReference type="WBParaSite" id="nRc.2.0.1.t21615-RA"/>
    </source>
</evidence>
<organism evidence="1 2">
    <name type="scientific">Romanomermis culicivorax</name>
    <name type="common">Nematode worm</name>
    <dbReference type="NCBI Taxonomy" id="13658"/>
    <lineage>
        <taxon>Eukaryota</taxon>
        <taxon>Metazoa</taxon>
        <taxon>Ecdysozoa</taxon>
        <taxon>Nematoda</taxon>
        <taxon>Enoplea</taxon>
        <taxon>Dorylaimia</taxon>
        <taxon>Mermithida</taxon>
        <taxon>Mermithoidea</taxon>
        <taxon>Mermithidae</taxon>
        <taxon>Romanomermis</taxon>
    </lineage>
</organism>
<evidence type="ECO:0000313" key="1">
    <source>
        <dbReference type="Proteomes" id="UP000887565"/>
    </source>
</evidence>
<dbReference type="Proteomes" id="UP000887565">
    <property type="component" value="Unplaced"/>
</dbReference>
<dbReference type="AlphaFoldDB" id="A0A915J652"/>